<dbReference type="SMART" id="SM00419">
    <property type="entry name" value="HTH_CRP"/>
    <property type="match status" value="1"/>
</dbReference>
<reference evidence="6 7" key="1">
    <citation type="submission" date="2019-08" db="EMBL/GenBank/DDBJ databases">
        <title>Hyperibacter terrae gen. nov., sp. nov. and Hyperibacter viscosus sp. nov., two new members in the family Rhodospirillaceae isolated from the rhizosphere of Hypericum perforatum.</title>
        <authorList>
            <person name="Noviana Z."/>
        </authorList>
    </citation>
    <scope>NUCLEOTIDE SEQUENCE [LARGE SCALE GENOMIC DNA]</scope>
    <source>
        <strain evidence="6 7">R5959</strain>
    </source>
</reference>
<dbReference type="PROSITE" id="PS50042">
    <property type="entry name" value="CNMP_BINDING_3"/>
    <property type="match status" value="1"/>
</dbReference>
<proteinExistence type="predicted"/>
<evidence type="ECO:0000259" key="5">
    <source>
        <dbReference type="PROSITE" id="PS51063"/>
    </source>
</evidence>
<sequence length="250" mass="26998">MGNTASPLAKPRQDRAITTGCADCEIRAIGVCSSLAPGELERMQRIVREAQYEEGQLIFSEGEPADNLFNVLTGAVRLIKLLPDGRRQITGFLFPGDFLGIALNATYAYSAEAITGTKLCRMGRRDIETLLADIPNLEHRLLGEAAHELVAAQDQMLLLGRKTAMERVASFLVSLSERAQRHGFPGNPVSLAMSRTDIADFLGLTTETVSRTFTRLRKAKIIALEGNGLVQLTDRSALDGLIAGGNSDAA</sequence>
<dbReference type="SUPFAM" id="SSF46785">
    <property type="entry name" value="Winged helix' DNA-binding domain"/>
    <property type="match status" value="1"/>
</dbReference>
<dbReference type="PANTHER" id="PTHR24567:SF75">
    <property type="entry name" value="FUMARATE AND NITRATE REDUCTION REGULATORY PROTEIN"/>
    <property type="match status" value="1"/>
</dbReference>
<dbReference type="InterPro" id="IPR012318">
    <property type="entry name" value="HTH_CRP"/>
</dbReference>
<dbReference type="InterPro" id="IPR036388">
    <property type="entry name" value="WH-like_DNA-bd_sf"/>
</dbReference>
<dbReference type="CDD" id="cd00038">
    <property type="entry name" value="CAP_ED"/>
    <property type="match status" value="1"/>
</dbReference>
<dbReference type="CDD" id="cd00092">
    <property type="entry name" value="HTH_CRP"/>
    <property type="match status" value="1"/>
</dbReference>
<evidence type="ECO:0000256" key="3">
    <source>
        <dbReference type="ARBA" id="ARBA00023163"/>
    </source>
</evidence>
<evidence type="ECO:0000256" key="1">
    <source>
        <dbReference type="ARBA" id="ARBA00023015"/>
    </source>
</evidence>
<dbReference type="PRINTS" id="PR00034">
    <property type="entry name" value="HTHCRP"/>
</dbReference>
<dbReference type="SUPFAM" id="SSF51206">
    <property type="entry name" value="cAMP-binding domain-like"/>
    <property type="match status" value="1"/>
</dbReference>
<evidence type="ECO:0000313" key="6">
    <source>
        <dbReference type="EMBL" id="QEX22069.1"/>
    </source>
</evidence>
<dbReference type="GO" id="GO:0003677">
    <property type="term" value="F:DNA binding"/>
    <property type="evidence" value="ECO:0007669"/>
    <property type="project" value="UniProtKB-KW"/>
</dbReference>
<dbReference type="OrthoDB" id="7584044at2"/>
<feature type="domain" description="Cyclic nucleotide-binding" evidence="4">
    <location>
        <begin position="31"/>
        <end position="148"/>
    </location>
</feature>
<dbReference type="InterPro" id="IPR018335">
    <property type="entry name" value="Tscrpt_reg_HTH_Crp-type_CS"/>
</dbReference>
<dbReference type="GO" id="GO:0003700">
    <property type="term" value="F:DNA-binding transcription factor activity"/>
    <property type="evidence" value="ECO:0007669"/>
    <property type="project" value="InterPro"/>
</dbReference>
<keyword evidence="3" id="KW-0804">Transcription</keyword>
<dbReference type="InterPro" id="IPR050397">
    <property type="entry name" value="Env_Response_Regulators"/>
</dbReference>
<evidence type="ECO:0000259" key="4">
    <source>
        <dbReference type="PROSITE" id="PS50042"/>
    </source>
</evidence>
<keyword evidence="7" id="KW-1185">Reference proteome</keyword>
<dbReference type="Pfam" id="PF00027">
    <property type="entry name" value="cNMP_binding"/>
    <property type="match status" value="1"/>
</dbReference>
<dbReference type="Proteomes" id="UP000325797">
    <property type="component" value="Chromosome"/>
</dbReference>
<dbReference type="Gene3D" id="1.10.10.10">
    <property type="entry name" value="Winged helix-like DNA-binding domain superfamily/Winged helix DNA-binding domain"/>
    <property type="match status" value="1"/>
</dbReference>
<dbReference type="FunFam" id="1.10.10.10:FF:000028">
    <property type="entry name" value="Fumarate/nitrate reduction transcriptional regulator Fnr"/>
    <property type="match status" value="1"/>
</dbReference>
<evidence type="ECO:0000313" key="7">
    <source>
        <dbReference type="Proteomes" id="UP000325797"/>
    </source>
</evidence>
<dbReference type="Gene3D" id="2.60.120.10">
    <property type="entry name" value="Jelly Rolls"/>
    <property type="match status" value="1"/>
</dbReference>
<feature type="domain" description="HTH crp-type" evidence="5">
    <location>
        <begin position="162"/>
        <end position="236"/>
    </location>
</feature>
<dbReference type="PROSITE" id="PS51063">
    <property type="entry name" value="HTH_CRP_2"/>
    <property type="match status" value="1"/>
</dbReference>
<keyword evidence="1" id="KW-0805">Transcription regulation</keyword>
<name>A0A5J6MX29_9PROT</name>
<dbReference type="KEGG" id="hadh:FRZ61_19980"/>
<evidence type="ECO:0000256" key="2">
    <source>
        <dbReference type="ARBA" id="ARBA00023125"/>
    </source>
</evidence>
<dbReference type="InterPro" id="IPR000595">
    <property type="entry name" value="cNMP-bd_dom"/>
</dbReference>
<gene>
    <name evidence="6" type="ORF">FRZ61_19980</name>
</gene>
<dbReference type="PANTHER" id="PTHR24567">
    <property type="entry name" value="CRP FAMILY TRANSCRIPTIONAL REGULATORY PROTEIN"/>
    <property type="match status" value="1"/>
</dbReference>
<dbReference type="Pfam" id="PF13545">
    <property type="entry name" value="HTH_Crp_2"/>
    <property type="match status" value="1"/>
</dbReference>
<organism evidence="6 7">
    <name type="scientific">Hypericibacter adhaerens</name>
    <dbReference type="NCBI Taxonomy" id="2602016"/>
    <lineage>
        <taxon>Bacteria</taxon>
        <taxon>Pseudomonadati</taxon>
        <taxon>Pseudomonadota</taxon>
        <taxon>Alphaproteobacteria</taxon>
        <taxon>Rhodospirillales</taxon>
        <taxon>Dongiaceae</taxon>
        <taxon>Hypericibacter</taxon>
    </lineage>
</organism>
<keyword evidence="2" id="KW-0238">DNA-binding</keyword>
<dbReference type="GO" id="GO:0005829">
    <property type="term" value="C:cytosol"/>
    <property type="evidence" value="ECO:0007669"/>
    <property type="project" value="TreeGrafter"/>
</dbReference>
<accession>A0A5J6MX29</accession>
<dbReference type="SMART" id="SM00100">
    <property type="entry name" value="cNMP"/>
    <property type="match status" value="1"/>
</dbReference>
<dbReference type="PROSITE" id="PS00042">
    <property type="entry name" value="HTH_CRP_1"/>
    <property type="match status" value="1"/>
</dbReference>
<dbReference type="InterPro" id="IPR036390">
    <property type="entry name" value="WH_DNA-bd_sf"/>
</dbReference>
<dbReference type="EMBL" id="CP042582">
    <property type="protein sequence ID" value="QEX22069.1"/>
    <property type="molecule type" value="Genomic_DNA"/>
</dbReference>
<dbReference type="RefSeq" id="WP_151117103.1">
    <property type="nucleotide sequence ID" value="NZ_CP042582.1"/>
</dbReference>
<protein>
    <submittedName>
        <fullName evidence="6">Crp/Fnr family transcriptional regulator</fullName>
    </submittedName>
</protein>
<dbReference type="InterPro" id="IPR014710">
    <property type="entry name" value="RmlC-like_jellyroll"/>
</dbReference>
<dbReference type="InterPro" id="IPR018490">
    <property type="entry name" value="cNMP-bd_dom_sf"/>
</dbReference>
<dbReference type="AlphaFoldDB" id="A0A5J6MX29"/>